<dbReference type="Gene3D" id="3.20.20.70">
    <property type="entry name" value="Aldolase class I"/>
    <property type="match status" value="1"/>
</dbReference>
<dbReference type="OrthoDB" id="2349068at2759"/>
<gene>
    <name evidence="4" type="ORF">P153DRAFT_329901</name>
</gene>
<organism evidence="4 5">
    <name type="scientific">Dothidotthia symphoricarpi CBS 119687</name>
    <dbReference type="NCBI Taxonomy" id="1392245"/>
    <lineage>
        <taxon>Eukaryota</taxon>
        <taxon>Fungi</taxon>
        <taxon>Dikarya</taxon>
        <taxon>Ascomycota</taxon>
        <taxon>Pezizomycotina</taxon>
        <taxon>Dothideomycetes</taxon>
        <taxon>Pleosporomycetidae</taxon>
        <taxon>Pleosporales</taxon>
        <taxon>Dothidotthiaceae</taxon>
        <taxon>Dothidotthia</taxon>
    </lineage>
</organism>
<evidence type="ECO:0000313" key="5">
    <source>
        <dbReference type="Proteomes" id="UP000799771"/>
    </source>
</evidence>
<dbReference type="Proteomes" id="UP000799771">
    <property type="component" value="Unassembled WGS sequence"/>
</dbReference>
<dbReference type="SUPFAM" id="SSF51412">
    <property type="entry name" value="Inosine monophosphate dehydrogenase (IMPDH)"/>
    <property type="match status" value="1"/>
</dbReference>
<dbReference type="AlphaFoldDB" id="A0A6A6ATI7"/>
<keyword evidence="5" id="KW-1185">Reference proteome</keyword>
<proteinExistence type="predicted"/>
<sequence>MPPPTPTLPWTTTPLLINAPMANFAGGALASAVSLAGGLGMIGCLTSTSDLRRELDTAATALSSHTFFQETHSLPIGVGFLTFLLKLDDILPLVREYRPAVIWLFAAPHVDEYAAWSAALRTASPGSSVWIQTGSVDAALQICRTAAPDVLCMQGADAGGHGFEKGAGVISLVPETADALAREGFAHVPLVAAGGIVDGRGVAAALALGAAGVVMGTRFLASREVVVHARYQAAVLEARDGGQVTTRSRIFDELRGPNVWPEAYDGRSLVVRSYRDHVGGVGVEEIRRLYGEAVEEEDRGWKTGLQGRAAIWAGTGVGLVREVLGAGEIVERVRGEARDTLGRLARL</sequence>
<keyword evidence="1" id="KW-0285">Flavoprotein</keyword>
<dbReference type="PANTHER" id="PTHR32332:SF34">
    <property type="entry name" value="2-NITROPROPANE DIOXYGENASE FAMILY, PUTATIVE-RELATED"/>
    <property type="match status" value="1"/>
</dbReference>
<evidence type="ECO:0000256" key="1">
    <source>
        <dbReference type="ARBA" id="ARBA00022630"/>
    </source>
</evidence>
<dbReference type="EMBL" id="ML977497">
    <property type="protein sequence ID" value="KAF2134980.1"/>
    <property type="molecule type" value="Genomic_DNA"/>
</dbReference>
<evidence type="ECO:0000313" key="4">
    <source>
        <dbReference type="EMBL" id="KAF2134980.1"/>
    </source>
</evidence>
<dbReference type="InterPro" id="IPR004136">
    <property type="entry name" value="NMO"/>
</dbReference>
<keyword evidence="3" id="KW-0560">Oxidoreductase</keyword>
<dbReference type="GO" id="GO:0018580">
    <property type="term" value="F:nitronate monooxygenase activity"/>
    <property type="evidence" value="ECO:0007669"/>
    <property type="project" value="InterPro"/>
</dbReference>
<reference evidence="4" key="1">
    <citation type="journal article" date="2020" name="Stud. Mycol.">
        <title>101 Dothideomycetes genomes: a test case for predicting lifestyles and emergence of pathogens.</title>
        <authorList>
            <person name="Haridas S."/>
            <person name="Albert R."/>
            <person name="Binder M."/>
            <person name="Bloem J."/>
            <person name="Labutti K."/>
            <person name="Salamov A."/>
            <person name="Andreopoulos B."/>
            <person name="Baker S."/>
            <person name="Barry K."/>
            <person name="Bills G."/>
            <person name="Bluhm B."/>
            <person name="Cannon C."/>
            <person name="Castanera R."/>
            <person name="Culley D."/>
            <person name="Daum C."/>
            <person name="Ezra D."/>
            <person name="Gonzalez J."/>
            <person name="Henrissat B."/>
            <person name="Kuo A."/>
            <person name="Liang C."/>
            <person name="Lipzen A."/>
            <person name="Lutzoni F."/>
            <person name="Magnuson J."/>
            <person name="Mondo S."/>
            <person name="Nolan M."/>
            <person name="Ohm R."/>
            <person name="Pangilinan J."/>
            <person name="Park H.-J."/>
            <person name="Ramirez L."/>
            <person name="Alfaro M."/>
            <person name="Sun H."/>
            <person name="Tritt A."/>
            <person name="Yoshinaga Y."/>
            <person name="Zwiers L.-H."/>
            <person name="Turgeon B."/>
            <person name="Goodwin S."/>
            <person name="Spatafora J."/>
            <person name="Crous P."/>
            <person name="Grigoriev I."/>
        </authorList>
    </citation>
    <scope>NUCLEOTIDE SEQUENCE</scope>
    <source>
        <strain evidence="4">CBS 119687</strain>
    </source>
</reference>
<dbReference type="RefSeq" id="XP_033529367.1">
    <property type="nucleotide sequence ID" value="XM_033665414.1"/>
</dbReference>
<dbReference type="CDD" id="cd04730">
    <property type="entry name" value="NPD_like"/>
    <property type="match status" value="1"/>
</dbReference>
<protein>
    <submittedName>
        <fullName evidence="4">Inosine monophosphate dehydrogenase</fullName>
    </submittedName>
</protein>
<keyword evidence="2" id="KW-0288">FMN</keyword>
<evidence type="ECO:0000256" key="3">
    <source>
        <dbReference type="ARBA" id="ARBA00023002"/>
    </source>
</evidence>
<dbReference type="GeneID" id="54405846"/>
<dbReference type="PANTHER" id="PTHR32332">
    <property type="entry name" value="2-NITROPROPANE DIOXYGENASE"/>
    <property type="match status" value="1"/>
</dbReference>
<accession>A0A6A6ATI7</accession>
<evidence type="ECO:0000256" key="2">
    <source>
        <dbReference type="ARBA" id="ARBA00022643"/>
    </source>
</evidence>
<dbReference type="InterPro" id="IPR013785">
    <property type="entry name" value="Aldolase_TIM"/>
</dbReference>
<name>A0A6A6ATI7_9PLEO</name>
<dbReference type="Pfam" id="PF03060">
    <property type="entry name" value="NMO"/>
    <property type="match status" value="1"/>
</dbReference>